<dbReference type="InterPro" id="IPR013783">
    <property type="entry name" value="Ig-like_fold"/>
</dbReference>
<comment type="caution">
    <text evidence="6">The sequence shown here is derived from an EMBL/GenBank/DDBJ whole genome shotgun (WGS) entry which is preliminary data.</text>
</comment>
<dbReference type="Pfam" id="PF08309">
    <property type="entry name" value="LVIVD"/>
    <property type="match status" value="3"/>
</dbReference>
<dbReference type="Proteomes" id="UP000033870">
    <property type="component" value="Unassembled WGS sequence"/>
</dbReference>
<proteinExistence type="predicted"/>
<dbReference type="InterPro" id="IPR043993">
    <property type="entry name" value="T4SS_pilin"/>
</dbReference>
<dbReference type="Gene3D" id="2.60.120.200">
    <property type="match status" value="1"/>
</dbReference>
<evidence type="ECO:0000256" key="2">
    <source>
        <dbReference type="ARBA" id="ARBA00022737"/>
    </source>
</evidence>
<evidence type="ECO:0000313" key="6">
    <source>
        <dbReference type="EMBL" id="KKW42276.1"/>
    </source>
</evidence>
<organism evidence="6 7">
    <name type="scientific">Candidatus Magasanikbacteria bacterium GW2011_GWA2_56_11</name>
    <dbReference type="NCBI Taxonomy" id="1619044"/>
    <lineage>
        <taxon>Bacteria</taxon>
        <taxon>Candidatus Magasanikiibacteriota</taxon>
    </lineage>
</organism>
<dbReference type="PATRIC" id="fig|1619044.3.peg.738"/>
<dbReference type="InterPro" id="IPR013320">
    <property type="entry name" value="ConA-like_dom_sf"/>
</dbReference>
<feature type="transmembrane region" description="Helical" evidence="4">
    <location>
        <begin position="100"/>
        <end position="122"/>
    </location>
</feature>
<dbReference type="SUPFAM" id="SSF49899">
    <property type="entry name" value="Concanavalin A-like lectins/glucanases"/>
    <property type="match status" value="1"/>
</dbReference>
<dbReference type="InterPro" id="IPR002909">
    <property type="entry name" value="IPT_dom"/>
</dbReference>
<evidence type="ECO:0000259" key="5">
    <source>
        <dbReference type="Pfam" id="PF01833"/>
    </source>
</evidence>
<protein>
    <recommendedName>
        <fullName evidence="5">IPT/TIG domain-containing protein</fullName>
    </recommendedName>
</protein>
<evidence type="ECO:0000256" key="1">
    <source>
        <dbReference type="ARBA" id="ARBA00022729"/>
    </source>
</evidence>
<dbReference type="NCBIfam" id="TIGR02232">
    <property type="entry name" value="myxo_disulf_rpt"/>
    <property type="match status" value="1"/>
</dbReference>
<evidence type="ECO:0000313" key="7">
    <source>
        <dbReference type="Proteomes" id="UP000033870"/>
    </source>
</evidence>
<dbReference type="Pfam" id="PF01833">
    <property type="entry name" value="TIG"/>
    <property type="match status" value="1"/>
</dbReference>
<keyword evidence="4" id="KW-1133">Transmembrane helix</keyword>
<keyword evidence="2" id="KW-0677">Repeat</keyword>
<dbReference type="InterPro" id="IPR013211">
    <property type="entry name" value="LVIVD"/>
</dbReference>
<keyword evidence="3" id="KW-1015">Disulfide bond</keyword>
<feature type="domain" description="IPT/TIG" evidence="5">
    <location>
        <begin position="952"/>
        <end position="1047"/>
    </location>
</feature>
<feature type="transmembrane region" description="Helical" evidence="4">
    <location>
        <begin position="54"/>
        <end position="79"/>
    </location>
</feature>
<accession>A0A0G1YGC3</accession>
<keyword evidence="1" id="KW-0732">Signal</keyword>
<gene>
    <name evidence="6" type="ORF">UY92_C0009G0080</name>
</gene>
<keyword evidence="4" id="KW-0812">Transmembrane</keyword>
<dbReference type="Pfam" id="PF13385">
    <property type="entry name" value="Laminin_G_3"/>
    <property type="match status" value="1"/>
</dbReference>
<dbReference type="SUPFAM" id="SSF82171">
    <property type="entry name" value="DPP6 N-terminal domain-like"/>
    <property type="match status" value="1"/>
</dbReference>
<sequence length="4325" mass="456636">MTLFRSRQRLILWLVVFGIAAAGLLYGASAFGVATDTFGLAPVDDTIALGNDDLRVIAARIIRVILGLLGVIALGIVLYGGFVYMTAGGNEEKVTTARKILINGAIGLAIILSAFTITQFVLKQLQGAINPAQDDDGNNDDIWKYCDQSSSDYDKEKCENECQQHPTLSYCQELEFYVRSITPSTPGSGNATDMNNITVRVLFSQPIRQDTNLATAVTLRPEEGAAALPLSAVLIENSKVIEAKYNTESKNIPPREPGKNYLIEVNKDIQSALTGDKIKTNYTSGGVSYPASAKVYVNKEYADAVKPLVSAVTIDGSAGAGNKLYIGDVYTVGSVVEDRSTAAPFGGVGLANITVTDAANGSVVFSGVEAPPVNPGSSPAYAVNYTGVVSGNKFTPLHSYVVTLTAYDIDGNSAAGTAGFTVYGAHCDNDKQDGDETGGVNVGGSCGGGSDDPCVKDSDCAFGYACIEKKCSAAPVITDVDPLSGAPGNWVTVLGKNFGASTGTVEFASDLNQNNAYDADEWVAAPIVQCENAPAWHADWAVVQVPNAANEANSAVSFDGVDDAVATKLVYSADAPAGWTAEAWYSTTDTATERMTVVGGNNGGRFEVYVSQGKPGCRVWDTQERTFFADETATGGWHHIVCVQSVAGDGSKLTSLYVDGALKKTVPYASISAGGVWHIAKPGSINAHYFKGIIDEAAVYKKPLSAEQVAAHYESRGEGAGAYAQGIIADGPAGYWRLAESSGAIALDQSQAKNNAAYAGGVTYGTVGIFGPAKKGILETSAVRVKRGDAAALSDTTVDEFGPKPVAKDDPDTKDVNEQAQYVQKYQPGLFIKNAVKRPGLCSVGAAENVDNVKIGDQTVSILKGQNSGPPGMSVRALGSGFGAAKGASGLWFGGLAGQVSGAANWSDTIVTSTVPINLKTGDVGVYLKVGGYKSNGVKFTVLSDKDSDQIPVVSGIDPASTTPKSYITIQGKGFGEMVGYVFVADTAGHALSCGSPTADGSCHTLNAANLPGQCGDTWSDTQIIAEVPEGTSAGSYRLAVKRGDALGFKSDGQAVLEVKDGPPLPSACRVEPAQFPAPLPAGSSGIFIHGVNFGSDPEVLFWRKGATANDFATWLRTDIDLINGQDAINAQGTSATQINTLIPVSAKDGLSMSTGPIRVLAKNGLVSNAVSSTVSSCVGGGDLPGYQCCSAGPDAGLWKQKDHICAGETREAGYVWRFASGIIPKLPEVVDSCNDIDPPSPTPRKKSGLANAACVNASVAVRFNIPMDAASFGAGTVRLYECGTGSDGKIDCKKAKKDVTDPGLFSYENKVLVIREYPKAPALAPSTWYHVELTNGVTSLENKSVLGQEQQLKEPLRATRSCGPGTAFCFDFKTGSEMCTLASAALNPPAHATNRLGIIEDASFPFSGDLYLWADLPDDPDHPFYYYVWGQANQECVMLNVDQYDWQWSPQAGKAGGDKARAYKYSGAPGSGYVNRRAVVEALAHTAPDAVDIKAEADIAFEEAPNFVDLLVLSGAPAGASGYTPSGAISIPDSSALNLPSSFSWHMRFKVPDSVVTMVLLNKRDTPNAGPGYNLRYTTTGAPTLCFRSLGADGATVVGLCTTNLKADKDGAYNVRLVWDKAAKKLSWFVTADGATAEESTTFNGQFPSAGPLEIVPQVQPSEAAYPVIYSLRLTEGTGGPIKKSAAHFTALSPLTISLADPDVIYYEPNCAESCVNAGIRIQFNRQMDQKKYGSAFKLYKCLDNSTSCAKTEAVDLYAIDPSPDSSPTWLSASLSGNNLLAANQYYQIVLNEAGTADGDLLKALDKANPAVYGTALPEKKLPFKTQNKATPCDPASVTVKPNPHTAKAIGERAIFSAAPYSAPNACSQYGQALSKWKYSYAWSTKNPAVAKIASDFNTAYGFQPYCTAACLPKGSDVASDSLDTTQPLCGSNVIEAGEDCEIDDQDCTLSCLFANPANHGLTGSGPVPAGQLEKDKSYCGDGFVTAGEACDIAKDKGCTANCLHAGTPLAAVWCEQSATAAQKKSAACQAALSVCGNNIIELGEECEIGLNGATASTCSPRCLVQSACSSPLKQCTAGEPGCNSDCTWSGSSLLYQPPSLCGDGQTGLGEYSSTLYKCENTPSETLGSGPTQLVEAVGQSTDAAVSELKTKVEVELNATTTILGSADYTLQCGYSEFAGPNADGAYNLCPDNAANIYGVGKNSCCRQRPQRYSERPADGAGWGGPGVCRNAYLEVTFTSPVAEETLANNLFLLHGYPTAVNCADKGGTNVDQSVMNQFLAFAPDAEPAGWWGKIWAGVKQFFVQLFGLGAGATAVTDQVKNENIVTWCANEVGITTRVKNVSTATASSTSQVGIYVKDLLAESGVYAVLLEGGHSGIADAFGVGISSPEYSGERDDVWFFKTGDDVCKLAGLAVEPPGHLFTKPKEQKQFLALTESTNEGQPIVPIPAVYDWIWSWKPAANPVFDIPVPGTPGNEDAAIIGARNVQGHINGVVEAKVTADVIAANNQLGQSFTAVFGLDAFFCEKPWPAVGWYPFQDTKYNFSLGYCADAGQTGVETDDLPYLKEPLVFLPGGAEVPKQCALESKACAVDADCDATLYQIPTLGKTVVPSGTGICWNGNNSETYPAPGQKISCHDLLDCVIDGQTTVDDDASRVVVKGGRAYVSSVAGELAIYDVTNAANIKLLGTFGSLDLFEDLAVEEPYAYLVSYSDESLQVLRVIDVSDPAKPTPVKTINFYRLYPQITPEGNDSYKKIKVGTTKGVVTIEVTNPLDPAIKIVVNYGPGEKYPPVENFALKAIQGALYIMDVSNPAAPEPLTAFASYNSVDSVVAKGNRVYATTGGDTTSPPTVYALDITDPKNPTLAGSLALEALTPADKVYDTALEGDRLLLGMSGGRAQVVEAKEGESLKLLGKVQIPSGGQAGIVSNVDLAGDWALLSVTGAGSGLYSKDITTLDDPEVKKIGYAGQAPVVAHDGAAVFVAAAGKIDVLESAGGSGAASKSYPVAADTLYPAGNTMYYLVTDNGTRRLAQFKLTVNPDGLACKTQFDAAWSNSCQPFKIAAGDILSADIMKRWVFFNNQNEDAIGIQVFSVANSNLQQWYLDKFETLGNMKSAAVAGYEALTDGNNYYVKALNFVTSTNPAEDDLYSNVYLFSLNPNAQKTTREVFKGILQSLAFNINLSDHGYCLNSGVSAAAPSDVDQLTLRQYPDLYGSTPCVSDFQCRDADGEPLSGTNGVCSNIKTKLQRDLFRLNQIGPALGNLDKYFAEKAGTGDFKADLKGGTYAPGYTVSRWPSWGLLGGLVKEGWPIDPLNQWTSCAASDAQTCWDAAQGLYLCPKFKSVYEYEYVSSTGQYVFHAPLEFFTKADQVTATYVSTSDRFSTEPWPGCAGTAYSPFGQKCGDGVINPGEQCDPAGTSAVSFEGKMLEQVGYCSAWPNKQCASGLADCGYHKVLSSGDHVYSPAKSVCADLTNGATNYLVNVGASAAAEKRYQLFGCHIAADCQETATYKGAAVKMGFGSAMEYSAADFVDKYLGTYIKNNPDKVGCLPLWADEQPQSCDLSTVPGPVGACPAGAAASKVCDSSCQWQYGLCQKTAQCGNGSVETGEKCDDGLNLNGQYGQCNSQCDGLSAAFCGNKSIDFNDKNGDGLKDADEPFIEFCEPALNGFAVGNYALKKEQSCAWDCQGYGGYCGDKVVQADKGEACDDGNTISFDGCSSWCKQENSACKKQEPLFTTSTVSTFFYLAKGPYQGIDGYLLNSGGSYIPECTQETTGDAICGAYGFSCTAVAKVIAKLNLEPHTCQESMTKIVGDNKQIIVSCQGVYSGPAVKPAVLTEPGVCGNGIKDAGEFCDDGANNNVACAAPYGGKCTYCKAGCKVAETVESLARCGNGVIDQSGENAVGQAIYEACDTAGAQVVSSTLSGAQVAVACTDKGVYECAGNCTLLVNKCVECGSFKKKPVAMLRTVNPILKSDVSLDKELTLLGHQDVEVSLVERITATGWGLLRTTNVYQDYIGKPFPDVYRPITDANTGYGLETNVQCQDEYRLAFNVTGVAAEHAGIDTVEQLAADDALDLFPYTVNGEFLPVKKDAIVSPAVPPGVFRVVIRWTGQEAAAGGEFQGLVYSESMTTAKDPLQKEKDAVDYFDYYQKNFICEGMSNMGWKGSNYWRPGAGATGQCAAVYGLYVHPRVDTGNTHIQSFTIDTTAAADDKPYAFFVQALDSLIVNYVDSNLTVEVYGYHPNQAPLHSIYLPAETFAIKSAQDTSTSPAVKYWHVFNLIKEGGEYKLERIEKKSTEQGQVTPDGTFANGTLETYFCQILDNIPGATACAL</sequence>
<name>A0A0G1YGC3_9BACT</name>
<dbReference type="Gene3D" id="2.60.40.10">
    <property type="entry name" value="Immunoglobulins"/>
    <property type="match status" value="3"/>
</dbReference>
<evidence type="ECO:0000256" key="3">
    <source>
        <dbReference type="ARBA" id="ARBA00023157"/>
    </source>
</evidence>
<dbReference type="EMBL" id="LCRX01000009">
    <property type="protein sequence ID" value="KKW42276.1"/>
    <property type="molecule type" value="Genomic_DNA"/>
</dbReference>
<keyword evidence="4" id="KW-0472">Membrane</keyword>
<reference evidence="6 7" key="1">
    <citation type="journal article" date="2015" name="Nature">
        <title>rRNA introns, odd ribosomes, and small enigmatic genomes across a large radiation of phyla.</title>
        <authorList>
            <person name="Brown C.T."/>
            <person name="Hug L.A."/>
            <person name="Thomas B.C."/>
            <person name="Sharon I."/>
            <person name="Castelle C.J."/>
            <person name="Singh A."/>
            <person name="Wilkins M.J."/>
            <person name="Williams K.H."/>
            <person name="Banfield J.F."/>
        </authorList>
    </citation>
    <scope>NUCLEOTIDE SEQUENCE [LARGE SCALE GENOMIC DNA]</scope>
</reference>
<dbReference type="Pfam" id="PF18895">
    <property type="entry name" value="T4SS_pilin"/>
    <property type="match status" value="1"/>
</dbReference>
<evidence type="ECO:0000256" key="4">
    <source>
        <dbReference type="SAM" id="Phobius"/>
    </source>
</evidence>
<dbReference type="InterPro" id="IPR011936">
    <property type="entry name" value="Myxo_disulph_rpt"/>
</dbReference>
<dbReference type="STRING" id="1619044.UY92_C0009G0080"/>